<dbReference type="NCBIfam" id="TIGR02532">
    <property type="entry name" value="IV_pilin_GFxxxE"/>
    <property type="match status" value="1"/>
</dbReference>
<organism evidence="6 7">
    <name type="scientific">Deinococcus cavernae</name>
    <dbReference type="NCBI Taxonomy" id="2320857"/>
    <lineage>
        <taxon>Bacteria</taxon>
        <taxon>Thermotogati</taxon>
        <taxon>Deinococcota</taxon>
        <taxon>Deinococci</taxon>
        <taxon>Deinococcales</taxon>
        <taxon>Deinococcaceae</taxon>
        <taxon>Deinococcus</taxon>
    </lineage>
</organism>
<dbReference type="Pfam" id="PF07963">
    <property type="entry name" value="N_methyl"/>
    <property type="match status" value="1"/>
</dbReference>
<keyword evidence="3" id="KW-0574">Periplasm</keyword>
<accession>A0A418VEF2</accession>
<keyword evidence="4" id="KW-0998">Cell outer membrane</keyword>
<dbReference type="SUPFAM" id="SSF54523">
    <property type="entry name" value="Pili subunits"/>
    <property type="match status" value="1"/>
</dbReference>
<keyword evidence="5" id="KW-1133">Transmembrane helix</keyword>
<evidence type="ECO:0000256" key="1">
    <source>
        <dbReference type="ARBA" id="ARBA00004203"/>
    </source>
</evidence>
<dbReference type="InterPro" id="IPR012902">
    <property type="entry name" value="N_methyl_site"/>
</dbReference>
<keyword evidence="5" id="KW-0472">Membrane</keyword>
<dbReference type="Proteomes" id="UP000286287">
    <property type="component" value="Unassembled WGS sequence"/>
</dbReference>
<dbReference type="GO" id="GO:0042597">
    <property type="term" value="C:periplasmic space"/>
    <property type="evidence" value="ECO:0007669"/>
    <property type="project" value="UniProtKB-SubCell"/>
</dbReference>
<sequence length="321" mass="33822">MMNRSGFTLVELLVTILIAGILLVIIAGVVDSSSKLTNKDMGQMNASQNAQGALDMILNDVRNAGENLDTTIGVSGLEISDTNKEILIRKNITVADRTLITRLPICAVSGTTIQVNGTPPSGTSTLCTYGDADANGDDDNVQRWRTVFDAQPGVAQSAILYTPPTTTGGTGQVARVRINTLGVRTGIGTTASPYRTYITLSASSPSGFTLANNSQVILVDERRYKVTNDNLVLALGGQTDAEAQIVAFGVTDLDLLADLVNPTATTTTIGLTGPWARIKTVQVKLLARTSDQTATPVVTKEYTGTMYPRNVASAASNLTTP</sequence>
<dbReference type="PROSITE" id="PS00409">
    <property type="entry name" value="PROKAR_NTER_METHYL"/>
    <property type="match status" value="1"/>
</dbReference>
<proteinExistence type="predicted"/>
<evidence type="ECO:0000256" key="3">
    <source>
        <dbReference type="ARBA" id="ARBA00022764"/>
    </source>
</evidence>
<dbReference type="AlphaFoldDB" id="A0A418VEF2"/>
<keyword evidence="7" id="KW-1185">Reference proteome</keyword>
<comment type="caution">
    <text evidence="6">The sequence shown here is derived from an EMBL/GenBank/DDBJ whole genome shotgun (WGS) entry which is preliminary data.</text>
</comment>
<evidence type="ECO:0000256" key="5">
    <source>
        <dbReference type="SAM" id="Phobius"/>
    </source>
</evidence>
<protein>
    <submittedName>
        <fullName evidence="6">Type II secretion system protein</fullName>
    </submittedName>
</protein>
<reference evidence="6 7" key="1">
    <citation type="submission" date="2018-09" db="EMBL/GenBank/DDBJ databases">
        <authorList>
            <person name="Zhu H."/>
        </authorList>
    </citation>
    <scope>NUCLEOTIDE SEQUENCE [LARGE SCALE GENOMIC DNA]</scope>
    <source>
        <strain evidence="6 7">K2S05-167</strain>
    </source>
</reference>
<gene>
    <name evidence="6" type="ORF">D3875_04190</name>
</gene>
<evidence type="ECO:0000313" key="7">
    <source>
        <dbReference type="Proteomes" id="UP000286287"/>
    </source>
</evidence>
<evidence type="ECO:0000256" key="2">
    <source>
        <dbReference type="ARBA" id="ARBA00004418"/>
    </source>
</evidence>
<evidence type="ECO:0000313" key="6">
    <source>
        <dbReference type="EMBL" id="RJF74487.1"/>
    </source>
</evidence>
<evidence type="ECO:0000256" key="4">
    <source>
        <dbReference type="ARBA" id="ARBA00023237"/>
    </source>
</evidence>
<dbReference type="InterPro" id="IPR045584">
    <property type="entry name" value="Pilin-like"/>
</dbReference>
<name>A0A418VEF2_9DEIO</name>
<feature type="transmembrane region" description="Helical" evidence="5">
    <location>
        <begin position="12"/>
        <end position="30"/>
    </location>
</feature>
<keyword evidence="5" id="KW-0812">Transmembrane</keyword>
<dbReference type="EMBL" id="QYUJ01000010">
    <property type="protein sequence ID" value="RJF74487.1"/>
    <property type="molecule type" value="Genomic_DNA"/>
</dbReference>
<comment type="subcellular location">
    <subcellularLocation>
        <location evidence="1">Cell outer membrane</location>
        <topology evidence="1">Single-pass membrane protein</topology>
    </subcellularLocation>
    <subcellularLocation>
        <location evidence="2">Periplasm</location>
    </subcellularLocation>
</comment>
<dbReference type="GO" id="GO:0009279">
    <property type="term" value="C:cell outer membrane"/>
    <property type="evidence" value="ECO:0007669"/>
    <property type="project" value="UniProtKB-SubCell"/>
</dbReference>